<accession>A0ABY4CLV6</accession>
<dbReference type="CDD" id="cd00082">
    <property type="entry name" value="HisKA"/>
    <property type="match status" value="1"/>
</dbReference>
<evidence type="ECO:0000256" key="1">
    <source>
        <dbReference type="ARBA" id="ARBA00000085"/>
    </source>
</evidence>
<evidence type="ECO:0000256" key="2">
    <source>
        <dbReference type="ARBA" id="ARBA00012438"/>
    </source>
</evidence>
<dbReference type="InterPro" id="IPR029016">
    <property type="entry name" value="GAF-like_dom_sf"/>
</dbReference>
<keyword evidence="5" id="KW-0547">Nucleotide-binding</keyword>
<dbReference type="InterPro" id="IPR003594">
    <property type="entry name" value="HATPase_dom"/>
</dbReference>
<feature type="domain" description="Histidine kinase" evidence="9">
    <location>
        <begin position="322"/>
        <end position="530"/>
    </location>
</feature>
<dbReference type="Proteomes" id="UP000830167">
    <property type="component" value="Chromosome"/>
</dbReference>
<dbReference type="PRINTS" id="PR00344">
    <property type="entry name" value="BCTRLSENSOR"/>
</dbReference>
<dbReference type="PANTHER" id="PTHR43065:SF10">
    <property type="entry name" value="PEROXIDE STRESS-ACTIVATED HISTIDINE KINASE MAK3"/>
    <property type="match status" value="1"/>
</dbReference>
<dbReference type="Gene3D" id="3.30.565.10">
    <property type="entry name" value="Histidine kinase-like ATPase, C-terminal domain"/>
    <property type="match status" value="1"/>
</dbReference>
<dbReference type="EMBL" id="CP089291">
    <property type="protein sequence ID" value="UOF90466.1"/>
    <property type="molecule type" value="Genomic_DNA"/>
</dbReference>
<dbReference type="InterPro" id="IPR003661">
    <property type="entry name" value="HisK_dim/P_dom"/>
</dbReference>
<dbReference type="RefSeq" id="WP_347437161.1">
    <property type="nucleotide sequence ID" value="NZ_CP089291.1"/>
</dbReference>
<evidence type="ECO:0000256" key="7">
    <source>
        <dbReference type="ARBA" id="ARBA00022840"/>
    </source>
</evidence>
<dbReference type="InterPro" id="IPR004358">
    <property type="entry name" value="Sig_transdc_His_kin-like_C"/>
</dbReference>
<evidence type="ECO:0000256" key="3">
    <source>
        <dbReference type="ARBA" id="ARBA00022553"/>
    </source>
</evidence>
<dbReference type="SUPFAM" id="SSF47384">
    <property type="entry name" value="Homodimeric domain of signal transducing histidine kinase"/>
    <property type="match status" value="1"/>
</dbReference>
<dbReference type="Gene3D" id="3.30.450.40">
    <property type="match status" value="1"/>
</dbReference>
<dbReference type="InterPro" id="IPR005467">
    <property type="entry name" value="His_kinase_dom"/>
</dbReference>
<comment type="catalytic activity">
    <reaction evidence="1">
        <text>ATP + protein L-histidine = ADP + protein N-phospho-L-histidine.</text>
        <dbReference type="EC" id="2.7.13.3"/>
    </reaction>
</comment>
<proteinExistence type="predicted"/>
<name>A0ABY4CLV6_9BACL</name>
<dbReference type="InterPro" id="IPR036890">
    <property type="entry name" value="HATPase_C_sf"/>
</dbReference>
<dbReference type="SUPFAM" id="SSF55874">
    <property type="entry name" value="ATPase domain of HSP90 chaperone/DNA topoisomerase II/histidine kinase"/>
    <property type="match status" value="1"/>
</dbReference>
<keyword evidence="11" id="KW-1185">Reference proteome</keyword>
<gene>
    <name evidence="10" type="ORF">LSG31_21850</name>
</gene>
<evidence type="ECO:0000313" key="10">
    <source>
        <dbReference type="EMBL" id="UOF90466.1"/>
    </source>
</evidence>
<keyword evidence="3" id="KW-0597">Phosphoprotein</keyword>
<dbReference type="SMART" id="SM00387">
    <property type="entry name" value="HATPase_c"/>
    <property type="match status" value="1"/>
</dbReference>
<dbReference type="SMART" id="SM00388">
    <property type="entry name" value="HisKA"/>
    <property type="match status" value="1"/>
</dbReference>
<dbReference type="Pfam" id="PF00512">
    <property type="entry name" value="HisKA"/>
    <property type="match status" value="1"/>
</dbReference>
<dbReference type="CDD" id="cd00075">
    <property type="entry name" value="HATPase"/>
    <property type="match status" value="1"/>
</dbReference>
<evidence type="ECO:0000313" key="11">
    <source>
        <dbReference type="Proteomes" id="UP000830167"/>
    </source>
</evidence>
<dbReference type="PANTHER" id="PTHR43065">
    <property type="entry name" value="SENSOR HISTIDINE KINASE"/>
    <property type="match status" value="1"/>
</dbReference>
<organism evidence="10 11">
    <name type="scientific">Fodinisporobacter ferrooxydans</name>
    <dbReference type="NCBI Taxonomy" id="2901836"/>
    <lineage>
        <taxon>Bacteria</taxon>
        <taxon>Bacillati</taxon>
        <taxon>Bacillota</taxon>
        <taxon>Bacilli</taxon>
        <taxon>Bacillales</taxon>
        <taxon>Alicyclobacillaceae</taxon>
        <taxon>Fodinisporobacter</taxon>
    </lineage>
</organism>
<protein>
    <recommendedName>
        <fullName evidence="2">histidine kinase</fullName>
        <ecNumber evidence="2">2.7.13.3</ecNumber>
    </recommendedName>
</protein>
<keyword evidence="6" id="KW-0418">Kinase</keyword>
<dbReference type="Gene3D" id="1.10.287.130">
    <property type="match status" value="1"/>
</dbReference>
<evidence type="ECO:0000256" key="5">
    <source>
        <dbReference type="ARBA" id="ARBA00022741"/>
    </source>
</evidence>
<dbReference type="EC" id="2.7.13.3" evidence="2"/>
<dbReference type="PROSITE" id="PS50109">
    <property type="entry name" value="HIS_KIN"/>
    <property type="match status" value="1"/>
</dbReference>
<dbReference type="InterPro" id="IPR036097">
    <property type="entry name" value="HisK_dim/P_sf"/>
</dbReference>
<keyword evidence="4" id="KW-0808">Transferase</keyword>
<sequence>MIDNSAVISNDWLSDAWRRSVEYGINPEQLKQVRPIDVHELQERKKKKRLLLDVAGPFINHLYTMVDGEFIVVISDQDAVILKVRGEKLPEELLQIHTTEGMVWTEQEFGANALGTALVLDHPVHMVGAQHYCKAFHGMTCAGSPIHDETGTIIGGIAVAAYKKEHSPYLLGMVMSSAFSIEQAIRLQSENRLFHLIYERIMHTANHLYLLVNERGIIEQMNQAATQFFGLSSGTSLSDVMQENSAPMISFRTKQQLFDVKEEYACANGQLTVSWDAYWIDHPLLKRSFLLLIGRDMTKMVQMQRSVEQLERLSTMGKFSAQMAHEIRNPIATIQLAVQILKKQGVFQGNAEKKAELILAQLRRIGGLTDHFLNISKPAKPELRQYSIQTLLSDTCDLMQSQFIQAEIDLRQSYDARISLQWIDPDQMQQVFINLLNNAIDATPKGGTLSATMALRDNDSYEIIVTDTGHGIPEDKLQEIFEPFYTTKSKGIGLGLCNSKAIIEAHGGQMIVESQDDQGTSVHIMLPILQRP</sequence>
<evidence type="ECO:0000256" key="8">
    <source>
        <dbReference type="ARBA" id="ARBA00023012"/>
    </source>
</evidence>
<dbReference type="GO" id="GO:0005524">
    <property type="term" value="F:ATP binding"/>
    <property type="evidence" value="ECO:0007669"/>
    <property type="project" value="UniProtKB-KW"/>
</dbReference>
<keyword evidence="7 10" id="KW-0067">ATP-binding</keyword>
<evidence type="ECO:0000259" key="9">
    <source>
        <dbReference type="PROSITE" id="PS50109"/>
    </source>
</evidence>
<dbReference type="Pfam" id="PF02518">
    <property type="entry name" value="HATPase_c"/>
    <property type="match status" value="1"/>
</dbReference>
<keyword evidence="8" id="KW-0902">Two-component regulatory system</keyword>
<evidence type="ECO:0000256" key="4">
    <source>
        <dbReference type="ARBA" id="ARBA00022679"/>
    </source>
</evidence>
<reference evidence="10" key="1">
    <citation type="submission" date="2021-12" db="EMBL/GenBank/DDBJ databases">
        <title>Alicyclobacillaceae gen. nov., sp. nov., isolated from chalcocite enrichment system.</title>
        <authorList>
            <person name="Jiang Z."/>
        </authorList>
    </citation>
    <scope>NUCLEOTIDE SEQUENCE</scope>
    <source>
        <strain evidence="10">MYW30-H2</strain>
    </source>
</reference>
<evidence type="ECO:0000256" key="6">
    <source>
        <dbReference type="ARBA" id="ARBA00022777"/>
    </source>
</evidence>